<dbReference type="PANTHER" id="PTHR27000">
    <property type="entry name" value="LEUCINE-RICH REPEAT RECEPTOR-LIKE PROTEIN KINASE FAMILY PROTEIN-RELATED"/>
    <property type="match status" value="1"/>
</dbReference>
<dbReference type="InterPro" id="IPR032675">
    <property type="entry name" value="LRR_dom_sf"/>
</dbReference>
<dbReference type="Pfam" id="PF00560">
    <property type="entry name" value="LRR_1"/>
    <property type="match status" value="1"/>
</dbReference>
<comment type="caution">
    <text evidence="15">The sequence shown here is derived from an EMBL/GenBank/DDBJ whole genome shotgun (WGS) entry which is preliminary data.</text>
</comment>
<dbReference type="Gene3D" id="3.80.10.10">
    <property type="entry name" value="Ribonuclease Inhibitor"/>
    <property type="match status" value="2"/>
</dbReference>
<accession>A0AAW1RAX0</accession>
<evidence type="ECO:0000256" key="12">
    <source>
        <dbReference type="SAM" id="MobiDB-lite"/>
    </source>
</evidence>
<dbReference type="SUPFAM" id="SSF52058">
    <property type="entry name" value="L domain-like"/>
    <property type="match status" value="1"/>
</dbReference>
<protein>
    <recommendedName>
        <fullName evidence="14">Leucine-rich repeat-containing N-terminal plant-type domain-containing protein</fullName>
    </recommendedName>
</protein>
<evidence type="ECO:0000256" key="6">
    <source>
        <dbReference type="ARBA" id="ARBA00022737"/>
    </source>
</evidence>
<evidence type="ECO:0000256" key="8">
    <source>
        <dbReference type="ARBA" id="ARBA00023136"/>
    </source>
</evidence>
<feature type="compositionally biased region" description="Polar residues" evidence="12">
    <location>
        <begin position="801"/>
        <end position="811"/>
    </location>
</feature>
<organism evidence="15 16">
    <name type="scientific">Apatococcus lobatus</name>
    <dbReference type="NCBI Taxonomy" id="904363"/>
    <lineage>
        <taxon>Eukaryota</taxon>
        <taxon>Viridiplantae</taxon>
        <taxon>Chlorophyta</taxon>
        <taxon>core chlorophytes</taxon>
        <taxon>Trebouxiophyceae</taxon>
        <taxon>Chlorellales</taxon>
        <taxon>Chlorellaceae</taxon>
        <taxon>Apatococcus</taxon>
    </lineage>
</organism>
<feature type="compositionally biased region" description="Polar residues" evidence="12">
    <location>
        <begin position="277"/>
        <end position="287"/>
    </location>
</feature>
<keyword evidence="7 13" id="KW-1133">Transmembrane helix</keyword>
<sequence>MLPDDCLNFDSWVDWTSGLCRKTLKSRKVRPGSIVFTPGRLGLPGRWVNYPASLSHKVGFHRTSWSAGLAGPARPCVWDVVRTLHAVLQVFILVQVHAQSHRHPHHHGPGKAAAATPLITLPEQQLRRTINSDEALPIESDIPLDSQSTVGMDSVAHQPDQQGAGLSPQGSTDSTTAAALPTSQPDSSSKPEQEPEQGTAALALDDVIIEVAAPLPENAPPPPKRYTVPYDRTSTLDEILHSSVRLFGRASRRLLGHNLADSDPNSDAAPQDDISDDNTVTGGQTSGRRLAQHKDKIAHVRAALAETYVSPDLAAEGDPIGTLGEGSQPLFRSGFEEPSSQAKVLESAAVAEAIPEAVVDNQEDAGDAAAIVSGADVAQHEQMAVWMQIEEAMQMDLLGLLDLKSHVVSDPQGLTASWVDGGDPCRDFSSVGCDDEGRVVDVNLASLPVSEDVHPQLTGDPRLVNAPHKMVLSELPCSSAFLALGSRLLTLHLDNTRLENPIIPACWASLVRIESISCGGCGLEGPLPSQWASLKNLTTLDLSDNPAISDSLPATWSAMRSLQTLDLSISIPRDKQSSLSGGLPVAWRNMYNLTTLNLAHTKISGELVPSWGALKKISTIDLSYTAISGALPRAWAGMRDLKTFRIRGTRVGGALPSSWSHLANLTMVDLLETDVRSPVPGSWRAMCKRPMTFVFLPWASGNSGAGLAVLDSVHVATPDNICQTPTINWVLRAGVAVGVISALVLVIAIARHLMQRPDMFGNFSEFKATRAFSGKLRPIKTSPRPLRMGYFEQDGDVLVSTGSPQHISTPSPRKRSPRFGPGFSKASDMTGQA</sequence>
<evidence type="ECO:0000313" key="16">
    <source>
        <dbReference type="Proteomes" id="UP001438707"/>
    </source>
</evidence>
<comment type="subcellular location">
    <subcellularLocation>
        <location evidence="1">Cell membrane</location>
    </subcellularLocation>
    <subcellularLocation>
        <location evidence="2">Cytoplasm</location>
        <location evidence="2">Cytoskeleton</location>
        <location evidence="2">Cilium axoneme</location>
    </subcellularLocation>
    <subcellularLocation>
        <location evidence="11">Endomembrane system</location>
        <topology evidence="11">Single-pass membrane protein</topology>
    </subcellularLocation>
</comment>
<evidence type="ECO:0000256" key="4">
    <source>
        <dbReference type="ARBA" id="ARBA00022692"/>
    </source>
</evidence>
<reference evidence="15 16" key="1">
    <citation type="journal article" date="2024" name="Nat. Commun.">
        <title>Phylogenomics reveals the evolutionary origins of lichenization in chlorophyte algae.</title>
        <authorList>
            <person name="Puginier C."/>
            <person name="Libourel C."/>
            <person name="Otte J."/>
            <person name="Skaloud P."/>
            <person name="Haon M."/>
            <person name="Grisel S."/>
            <person name="Petersen M."/>
            <person name="Berrin J.G."/>
            <person name="Delaux P.M."/>
            <person name="Dal Grande F."/>
            <person name="Keller J."/>
        </authorList>
    </citation>
    <scope>NUCLEOTIDE SEQUENCE [LARGE SCALE GENOMIC DNA]</scope>
    <source>
        <strain evidence="15 16">SAG 2145</strain>
    </source>
</reference>
<feature type="region of interest" description="Disordered" evidence="12">
    <location>
        <begin position="801"/>
        <end position="833"/>
    </location>
</feature>
<keyword evidence="6" id="KW-0677">Repeat</keyword>
<evidence type="ECO:0000259" key="14">
    <source>
        <dbReference type="Pfam" id="PF08263"/>
    </source>
</evidence>
<dbReference type="GO" id="GO:0005886">
    <property type="term" value="C:plasma membrane"/>
    <property type="evidence" value="ECO:0007669"/>
    <property type="project" value="UniProtKB-SubCell"/>
</dbReference>
<keyword evidence="4 13" id="KW-0812">Transmembrane</keyword>
<feature type="region of interest" description="Disordered" evidence="12">
    <location>
        <begin position="133"/>
        <end position="198"/>
    </location>
</feature>
<feature type="compositionally biased region" description="Polar residues" evidence="12">
    <location>
        <begin position="168"/>
        <end position="190"/>
    </location>
</feature>
<gene>
    <name evidence="15" type="ORF">WJX74_004342</name>
</gene>
<dbReference type="InterPro" id="IPR001611">
    <property type="entry name" value="Leu-rich_rpt"/>
</dbReference>
<keyword evidence="8 13" id="KW-0472">Membrane</keyword>
<feature type="domain" description="Leucine-rich repeat-containing N-terminal plant-type" evidence="14">
    <location>
        <begin position="395"/>
        <end position="434"/>
    </location>
</feature>
<feature type="transmembrane region" description="Helical" evidence="13">
    <location>
        <begin position="729"/>
        <end position="750"/>
    </location>
</feature>
<keyword evidence="3" id="KW-0433">Leucine-rich repeat</keyword>
<dbReference type="EMBL" id="JALJOS010000015">
    <property type="protein sequence ID" value="KAK9830728.1"/>
    <property type="molecule type" value="Genomic_DNA"/>
</dbReference>
<dbReference type="InterPro" id="IPR013210">
    <property type="entry name" value="LRR_N_plant-typ"/>
</dbReference>
<evidence type="ECO:0000256" key="13">
    <source>
        <dbReference type="SAM" id="Phobius"/>
    </source>
</evidence>
<evidence type="ECO:0000256" key="9">
    <source>
        <dbReference type="ARBA" id="ARBA00023170"/>
    </source>
</evidence>
<dbReference type="Proteomes" id="UP001438707">
    <property type="component" value="Unassembled WGS sequence"/>
</dbReference>
<keyword evidence="10" id="KW-0325">Glycoprotein</keyword>
<keyword evidence="5" id="KW-0732">Signal</keyword>
<evidence type="ECO:0000313" key="15">
    <source>
        <dbReference type="EMBL" id="KAK9830728.1"/>
    </source>
</evidence>
<evidence type="ECO:0000256" key="11">
    <source>
        <dbReference type="ARBA" id="ARBA00037847"/>
    </source>
</evidence>
<dbReference type="AlphaFoldDB" id="A0AAW1RAX0"/>
<keyword evidence="16" id="KW-1185">Reference proteome</keyword>
<evidence type="ECO:0000256" key="7">
    <source>
        <dbReference type="ARBA" id="ARBA00022989"/>
    </source>
</evidence>
<dbReference type="GO" id="GO:0012505">
    <property type="term" value="C:endomembrane system"/>
    <property type="evidence" value="ECO:0007669"/>
    <property type="project" value="UniProtKB-SubCell"/>
</dbReference>
<proteinExistence type="predicted"/>
<feature type="region of interest" description="Disordered" evidence="12">
    <location>
        <begin position="258"/>
        <end position="292"/>
    </location>
</feature>
<evidence type="ECO:0000256" key="1">
    <source>
        <dbReference type="ARBA" id="ARBA00004236"/>
    </source>
</evidence>
<evidence type="ECO:0000256" key="2">
    <source>
        <dbReference type="ARBA" id="ARBA00004430"/>
    </source>
</evidence>
<evidence type="ECO:0000256" key="5">
    <source>
        <dbReference type="ARBA" id="ARBA00022729"/>
    </source>
</evidence>
<evidence type="ECO:0000256" key="10">
    <source>
        <dbReference type="ARBA" id="ARBA00023180"/>
    </source>
</evidence>
<dbReference type="GO" id="GO:0005930">
    <property type="term" value="C:axoneme"/>
    <property type="evidence" value="ECO:0007669"/>
    <property type="project" value="UniProtKB-SubCell"/>
</dbReference>
<dbReference type="Pfam" id="PF08263">
    <property type="entry name" value="LRRNT_2"/>
    <property type="match status" value="1"/>
</dbReference>
<keyword evidence="9" id="KW-0675">Receptor</keyword>
<name>A0AAW1RAX0_9CHLO</name>
<evidence type="ECO:0000256" key="3">
    <source>
        <dbReference type="ARBA" id="ARBA00022614"/>
    </source>
</evidence>